<dbReference type="InterPro" id="IPR018060">
    <property type="entry name" value="HTH_AraC"/>
</dbReference>
<protein>
    <submittedName>
        <fullName evidence="7">Two-component system response regulator YesN</fullName>
    </submittedName>
</protein>
<keyword evidence="8" id="KW-1185">Reference proteome</keyword>
<dbReference type="SUPFAM" id="SSF46689">
    <property type="entry name" value="Homeodomain-like"/>
    <property type="match status" value="2"/>
</dbReference>
<evidence type="ECO:0000259" key="5">
    <source>
        <dbReference type="PROSITE" id="PS01124"/>
    </source>
</evidence>
<dbReference type="InterPro" id="IPR011006">
    <property type="entry name" value="CheY-like_superfamily"/>
</dbReference>
<keyword evidence="4" id="KW-0597">Phosphoprotein</keyword>
<evidence type="ECO:0000256" key="1">
    <source>
        <dbReference type="ARBA" id="ARBA00023015"/>
    </source>
</evidence>
<dbReference type="GO" id="GO:0003700">
    <property type="term" value="F:DNA-binding transcription factor activity"/>
    <property type="evidence" value="ECO:0007669"/>
    <property type="project" value="InterPro"/>
</dbReference>
<feature type="domain" description="HTH araC/xylS-type" evidence="5">
    <location>
        <begin position="432"/>
        <end position="530"/>
    </location>
</feature>
<dbReference type="RefSeq" id="WP_116061681.1">
    <property type="nucleotide sequence ID" value="NZ_QRDZ01000012.1"/>
</dbReference>
<dbReference type="InterPro" id="IPR009057">
    <property type="entry name" value="Homeodomain-like_sf"/>
</dbReference>
<reference evidence="7 8" key="1">
    <citation type="submission" date="2018-07" db="EMBL/GenBank/DDBJ databases">
        <title>Genomic Encyclopedia of Type Strains, Phase III (KMG-III): the genomes of soil and plant-associated and newly described type strains.</title>
        <authorList>
            <person name="Whitman W."/>
        </authorList>
    </citation>
    <scope>NUCLEOTIDE SEQUENCE [LARGE SCALE GENOMIC DNA]</scope>
    <source>
        <strain evidence="7 8">CECT 7287</strain>
    </source>
</reference>
<dbReference type="OrthoDB" id="1974963at2"/>
<dbReference type="Proteomes" id="UP000256977">
    <property type="component" value="Unassembled WGS sequence"/>
</dbReference>
<evidence type="ECO:0000259" key="6">
    <source>
        <dbReference type="PROSITE" id="PS50110"/>
    </source>
</evidence>
<dbReference type="SMART" id="SM00448">
    <property type="entry name" value="REC"/>
    <property type="match status" value="1"/>
</dbReference>
<dbReference type="Gene3D" id="1.10.10.60">
    <property type="entry name" value="Homeodomain-like"/>
    <property type="match status" value="2"/>
</dbReference>
<dbReference type="SMART" id="SM00342">
    <property type="entry name" value="HTH_ARAC"/>
    <property type="match status" value="1"/>
</dbReference>
<dbReference type="Pfam" id="PF12833">
    <property type="entry name" value="HTH_18"/>
    <property type="match status" value="1"/>
</dbReference>
<dbReference type="PROSITE" id="PS01124">
    <property type="entry name" value="HTH_ARAC_FAMILY_2"/>
    <property type="match status" value="1"/>
</dbReference>
<dbReference type="CDD" id="cd17536">
    <property type="entry name" value="REC_YesN-like"/>
    <property type="match status" value="1"/>
</dbReference>
<name>A0A3D9JQT3_9BACL</name>
<dbReference type="InterPro" id="IPR020449">
    <property type="entry name" value="Tscrpt_reg_AraC-type_HTH"/>
</dbReference>
<evidence type="ECO:0000256" key="4">
    <source>
        <dbReference type="PROSITE-ProRule" id="PRU00169"/>
    </source>
</evidence>
<comment type="caution">
    <text evidence="7">The sequence shown here is derived from an EMBL/GenBank/DDBJ whole genome shotgun (WGS) entry which is preliminary data.</text>
</comment>
<evidence type="ECO:0000313" key="7">
    <source>
        <dbReference type="EMBL" id="RED76388.1"/>
    </source>
</evidence>
<sequence>MYSLLIVDDEFYAVNGIKSGLDWSVMGFSAVYEAYDGAMAQEVIGNHTIDVMICDIEMPGSSGLELLEWINERGYPIETIFLTCHSNFSYAQKALQLGSLNYLVKPVDFIELESIVVKALNNVVREQEASHVQKEYHKYLELWEARRPLMLERFWQELLDHRSRPADGWIDRELAGYGTELTKESRVFPVLVSIERWHKEIDTRDEEIMEYALRSAAKEIILAERPGIVFQDREGMIVILAYGGGGERTIRQWIADCEAFVQACAEYFFSTVTCYLGKETEVRQLGAMYGALQYAEQNNVRRNRQIVCYVEDASGQAGVTDALPDFYEWAELLEPGRIEPLRERVRDFFVRLEREAGLTVATLHAFYHGMLQMVHYLLHKKRTAAPRLQGGQLLDKDAATRSILDLQAWAEQVLETYEEAIQSGQQDESPIDKAKRFIGEHLKEEVSREQIADHVFLNPGYLSRLFKKETGESLSDYILRERMALAQNALAYSDEPISKVARSLGYNSLSYFGKTFKRFHGMNPQDYRKSIDAGNGLLP</sequence>
<dbReference type="PROSITE" id="PS00041">
    <property type="entry name" value="HTH_ARAC_FAMILY_1"/>
    <property type="match status" value="1"/>
</dbReference>
<dbReference type="PANTHER" id="PTHR43280:SF2">
    <property type="entry name" value="HTH-TYPE TRANSCRIPTIONAL REGULATOR EXSA"/>
    <property type="match status" value="1"/>
</dbReference>
<dbReference type="InterPro" id="IPR018062">
    <property type="entry name" value="HTH_AraC-typ_CS"/>
</dbReference>
<dbReference type="Gene3D" id="3.40.50.2300">
    <property type="match status" value="1"/>
</dbReference>
<proteinExistence type="predicted"/>
<evidence type="ECO:0000256" key="2">
    <source>
        <dbReference type="ARBA" id="ARBA00023125"/>
    </source>
</evidence>
<dbReference type="PRINTS" id="PR00032">
    <property type="entry name" value="HTHARAC"/>
</dbReference>
<keyword evidence="1" id="KW-0805">Transcription regulation</keyword>
<feature type="domain" description="Response regulatory" evidence="6">
    <location>
        <begin position="3"/>
        <end position="120"/>
    </location>
</feature>
<dbReference type="PANTHER" id="PTHR43280">
    <property type="entry name" value="ARAC-FAMILY TRANSCRIPTIONAL REGULATOR"/>
    <property type="match status" value="1"/>
</dbReference>
<dbReference type="GO" id="GO:0043565">
    <property type="term" value="F:sequence-specific DNA binding"/>
    <property type="evidence" value="ECO:0007669"/>
    <property type="project" value="InterPro"/>
</dbReference>
<keyword evidence="3" id="KW-0804">Transcription</keyword>
<dbReference type="InterPro" id="IPR001789">
    <property type="entry name" value="Sig_transdc_resp-reg_receiver"/>
</dbReference>
<dbReference type="EMBL" id="QRDZ01000012">
    <property type="protein sequence ID" value="RED76388.1"/>
    <property type="molecule type" value="Genomic_DNA"/>
</dbReference>
<gene>
    <name evidence="7" type="ORF">DFP98_112106</name>
</gene>
<dbReference type="PROSITE" id="PS50110">
    <property type="entry name" value="RESPONSE_REGULATORY"/>
    <property type="match status" value="1"/>
</dbReference>
<dbReference type="SUPFAM" id="SSF52172">
    <property type="entry name" value="CheY-like"/>
    <property type="match status" value="1"/>
</dbReference>
<accession>A0A3D9JQT3</accession>
<dbReference type="AlphaFoldDB" id="A0A3D9JQT3"/>
<keyword evidence="2" id="KW-0238">DNA-binding</keyword>
<dbReference type="Pfam" id="PF00072">
    <property type="entry name" value="Response_reg"/>
    <property type="match status" value="1"/>
</dbReference>
<feature type="modified residue" description="4-aspartylphosphate" evidence="4">
    <location>
        <position position="55"/>
    </location>
</feature>
<evidence type="ECO:0000313" key="8">
    <source>
        <dbReference type="Proteomes" id="UP000256977"/>
    </source>
</evidence>
<evidence type="ECO:0000256" key="3">
    <source>
        <dbReference type="ARBA" id="ARBA00023163"/>
    </source>
</evidence>
<organism evidence="7 8">
    <name type="scientific">Cohnella phaseoli</name>
    <dbReference type="NCBI Taxonomy" id="456490"/>
    <lineage>
        <taxon>Bacteria</taxon>
        <taxon>Bacillati</taxon>
        <taxon>Bacillota</taxon>
        <taxon>Bacilli</taxon>
        <taxon>Bacillales</taxon>
        <taxon>Paenibacillaceae</taxon>
        <taxon>Cohnella</taxon>
    </lineage>
</organism>
<dbReference type="GO" id="GO:0000160">
    <property type="term" value="P:phosphorelay signal transduction system"/>
    <property type="evidence" value="ECO:0007669"/>
    <property type="project" value="InterPro"/>
</dbReference>